<accession>A0A183J411</accession>
<protein>
    <submittedName>
        <fullName evidence="4">PIPK domain-containing protein</fullName>
    </submittedName>
</protein>
<feature type="region of interest" description="Disordered" evidence="2">
    <location>
        <begin position="102"/>
        <end position="142"/>
    </location>
</feature>
<dbReference type="WBParaSite" id="SBAD_0001097901-mRNA-1">
    <property type="protein sequence ID" value="SBAD_0001097901-mRNA-1"/>
    <property type="gene ID" value="SBAD_0001097901"/>
</dbReference>
<feature type="compositionally biased region" description="Polar residues" evidence="2">
    <location>
        <begin position="124"/>
        <end position="137"/>
    </location>
</feature>
<dbReference type="PANTHER" id="PTHR23086:SF8">
    <property type="entry name" value="PHOSPHATIDYLINOSITOL 5-PHOSPHATE 4-KINASE, ISOFORM A"/>
    <property type="match status" value="1"/>
</dbReference>
<evidence type="ECO:0000259" key="3">
    <source>
        <dbReference type="PROSITE" id="PS51455"/>
    </source>
</evidence>
<feature type="domain" description="PIPK" evidence="3">
    <location>
        <begin position="1"/>
        <end position="234"/>
    </location>
</feature>
<keyword evidence="1" id="KW-0418">Kinase</keyword>
<evidence type="ECO:0000256" key="2">
    <source>
        <dbReference type="SAM" id="MobiDB-lite"/>
    </source>
</evidence>
<keyword evidence="1" id="KW-0067">ATP-binding</keyword>
<evidence type="ECO:0000313" key="4">
    <source>
        <dbReference type="WBParaSite" id="SBAD_0001097901-mRNA-1"/>
    </source>
</evidence>
<feature type="compositionally biased region" description="Acidic residues" evidence="2">
    <location>
        <begin position="111"/>
        <end position="121"/>
    </location>
</feature>
<reference evidence="4" key="1">
    <citation type="submission" date="2016-06" db="UniProtKB">
        <authorList>
            <consortium name="WormBaseParasite"/>
        </authorList>
    </citation>
    <scope>IDENTIFICATION</scope>
</reference>
<proteinExistence type="predicted"/>
<dbReference type="GO" id="GO:0016309">
    <property type="term" value="F:1-phosphatidylinositol-5-phosphate 4-kinase activity"/>
    <property type="evidence" value="ECO:0007669"/>
    <property type="project" value="TreeGrafter"/>
</dbReference>
<dbReference type="Gene3D" id="3.30.810.10">
    <property type="entry name" value="2-Layer Sandwich"/>
    <property type="match status" value="1"/>
</dbReference>
<dbReference type="InterPro" id="IPR027483">
    <property type="entry name" value="PInositol-4-P-4/5-kinase_C_sf"/>
</dbReference>
<dbReference type="PANTHER" id="PTHR23086">
    <property type="entry name" value="PHOSPHATIDYLINOSITOL-4-PHOSPHATE 5-KINASE"/>
    <property type="match status" value="1"/>
</dbReference>
<dbReference type="InterPro" id="IPR023610">
    <property type="entry name" value="PInositol-4/5-P-5/4-kinase"/>
</dbReference>
<dbReference type="SMART" id="SM00330">
    <property type="entry name" value="PIPKc"/>
    <property type="match status" value="1"/>
</dbReference>
<dbReference type="PROSITE" id="PS51455">
    <property type="entry name" value="PIPK"/>
    <property type="match status" value="1"/>
</dbReference>
<sequence>LFIVYSCRNIVEYFVIVVYVIKVFLFQGSTVQRQASCKERAKEFPTYKDNDFLEEKCQLYLSEDSMQRLIELLMADTEFLAGLHLMDYSLLVGIHLLDQPSNANDDHTEGDADADEADDGDSSVPDNESTGSNDFSQPTPPDSPVPFSGAFAPFTISSSNIDLDDDFYAVPSRPDAPERAIYFIGLVDILTYYGVKKKTAAAAKTVKYGPEAEISSVKPQQYAKRLVDFVVKAVNCEQKTVAVSTIAF</sequence>
<name>A0A183J411_9BILA</name>
<dbReference type="GO" id="GO:0005886">
    <property type="term" value="C:plasma membrane"/>
    <property type="evidence" value="ECO:0007669"/>
    <property type="project" value="TreeGrafter"/>
</dbReference>
<dbReference type="GO" id="GO:0016308">
    <property type="term" value="F:1-phosphatidylinositol-4-phosphate 5-kinase activity"/>
    <property type="evidence" value="ECO:0007669"/>
    <property type="project" value="TreeGrafter"/>
</dbReference>
<keyword evidence="1" id="KW-0808">Transferase</keyword>
<dbReference type="GO" id="GO:0046854">
    <property type="term" value="P:phosphatidylinositol phosphate biosynthetic process"/>
    <property type="evidence" value="ECO:0007669"/>
    <property type="project" value="TreeGrafter"/>
</dbReference>
<keyword evidence="1" id="KW-0547">Nucleotide-binding</keyword>
<evidence type="ECO:0000256" key="1">
    <source>
        <dbReference type="PROSITE-ProRule" id="PRU00781"/>
    </source>
</evidence>
<organism evidence="4">
    <name type="scientific">Soboliphyme baturini</name>
    <dbReference type="NCBI Taxonomy" id="241478"/>
    <lineage>
        <taxon>Eukaryota</taxon>
        <taxon>Metazoa</taxon>
        <taxon>Ecdysozoa</taxon>
        <taxon>Nematoda</taxon>
        <taxon>Enoplea</taxon>
        <taxon>Dorylaimia</taxon>
        <taxon>Dioctophymatida</taxon>
        <taxon>Dioctophymatoidea</taxon>
        <taxon>Soboliphymatidae</taxon>
        <taxon>Soboliphyme</taxon>
    </lineage>
</organism>
<dbReference type="AlphaFoldDB" id="A0A183J411"/>
<dbReference type="GO" id="GO:0005524">
    <property type="term" value="F:ATP binding"/>
    <property type="evidence" value="ECO:0007669"/>
    <property type="project" value="UniProtKB-UniRule"/>
</dbReference>
<dbReference type="Pfam" id="PF01504">
    <property type="entry name" value="PIP5K"/>
    <property type="match status" value="1"/>
</dbReference>
<dbReference type="InterPro" id="IPR002498">
    <property type="entry name" value="PInositol-4-P-4/5-kinase_core"/>
</dbReference>
<dbReference type="SUPFAM" id="SSF56104">
    <property type="entry name" value="SAICAR synthase-like"/>
    <property type="match status" value="1"/>
</dbReference>